<evidence type="ECO:0000256" key="9">
    <source>
        <dbReference type="ARBA" id="ARBA00023136"/>
    </source>
</evidence>
<sequence length="652" mass="74475">MLLQAKDDDSWFELPSVALCVEFTDARKFGVFITKIGNLPHYQQLILPPVDSEVDEDVEDENDFEDENDSDVQDHENSDEQIRTMNPRYSILEDYTHVNVTPGHIEIAVAGKTLRFAHPAANAPRRCTKGKNVDPRSNAWALLIPGVILQGKPQRAQQYLDMKKIPLKRGEFVQFDRKNNLPKDVRIRNDWEENLDDSGEIAWLEVAVVVCTLLAIQHGLATGGYSGFNKPPMFGDYEAQRHWMEITYYLPMKEWYIQSPNNDLLYWGLDYPPLTAYHSYLMGAIAHRINSSWVALGDSHGIETPEHKFFMRLTAIVSFLIIYVPAIVHSIYKDKSLTNKLIPLATLLLYPGLLAIDNAHFQYNAISLGFFLWSYLFLAKDKMPLGSIFFVLAVNYKQMELYHSLPIFVFILARSLKKPLLLRWKESFLELLKIGLLVIGLFALIWLPFLLQGPDHVLAVLRRVFPFSRGLYEDKVASFWCAFSPFIKLDRYLDREWQIRLSTLVVIAASLPSLLVLLVRPSPKNLRLSLVAVSLSFFLFSFQVHEKSILLPVGAALLLFMDMPFHISWFLTISSTSMYSLCLKDENPLLLCLFVAHTLTAFMFFQRGYGIFTWLAALSQLGAFAICLIEALIPPPSTLPERLMVENTNGNL</sequence>
<feature type="transmembrane region" description="Helical" evidence="10">
    <location>
        <begin position="499"/>
        <end position="519"/>
    </location>
</feature>
<keyword evidence="9 10" id="KW-0472">Membrane</keyword>
<evidence type="ECO:0000313" key="13">
    <source>
        <dbReference type="WBParaSite" id="MBELARI_LOCUS20472"/>
    </source>
</evidence>
<evidence type="ECO:0000313" key="12">
    <source>
        <dbReference type="Proteomes" id="UP000887575"/>
    </source>
</evidence>
<evidence type="ECO:0000256" key="2">
    <source>
        <dbReference type="ARBA" id="ARBA00004922"/>
    </source>
</evidence>
<keyword evidence="5 10" id="KW-0808">Transferase</keyword>
<dbReference type="EC" id="2.4.1.-" evidence="10"/>
<organism evidence="12 13">
    <name type="scientific">Mesorhabditis belari</name>
    <dbReference type="NCBI Taxonomy" id="2138241"/>
    <lineage>
        <taxon>Eukaryota</taxon>
        <taxon>Metazoa</taxon>
        <taxon>Ecdysozoa</taxon>
        <taxon>Nematoda</taxon>
        <taxon>Chromadorea</taxon>
        <taxon>Rhabditida</taxon>
        <taxon>Rhabditina</taxon>
        <taxon>Rhabditomorpha</taxon>
        <taxon>Rhabditoidea</taxon>
        <taxon>Rhabditidae</taxon>
        <taxon>Mesorhabditinae</taxon>
        <taxon>Mesorhabditis</taxon>
    </lineage>
</organism>
<feature type="transmembrane region" description="Helical" evidence="10">
    <location>
        <begin position="363"/>
        <end position="379"/>
    </location>
</feature>
<feature type="transmembrane region" description="Helical" evidence="10">
    <location>
        <begin position="526"/>
        <end position="543"/>
    </location>
</feature>
<evidence type="ECO:0000256" key="7">
    <source>
        <dbReference type="ARBA" id="ARBA00022824"/>
    </source>
</evidence>
<feature type="transmembrane region" description="Helical" evidence="10">
    <location>
        <begin position="428"/>
        <end position="451"/>
    </location>
</feature>
<reference evidence="13" key="1">
    <citation type="submission" date="2024-02" db="UniProtKB">
        <authorList>
            <consortium name="WormBaseParasite"/>
        </authorList>
    </citation>
    <scope>IDENTIFICATION</scope>
</reference>
<evidence type="ECO:0000256" key="5">
    <source>
        <dbReference type="ARBA" id="ARBA00022679"/>
    </source>
</evidence>
<proteinExistence type="inferred from homology"/>
<dbReference type="PANTHER" id="PTHR12413:SF1">
    <property type="entry name" value="DOLICHYL PYROPHOSPHATE MAN9GLCNAC2 ALPHA-1,3-GLUCOSYLTRANSFERASE"/>
    <property type="match status" value="1"/>
</dbReference>
<keyword evidence="12" id="KW-1185">Reference proteome</keyword>
<protein>
    <recommendedName>
        <fullName evidence="10">Alpha-1,3-glucosyltransferase</fullName>
        <ecNumber evidence="10">2.4.1.-</ecNumber>
    </recommendedName>
</protein>
<accession>A0AAF3F472</accession>
<keyword evidence="8 10" id="KW-1133">Transmembrane helix</keyword>
<keyword evidence="7 10" id="KW-0256">Endoplasmic reticulum</keyword>
<feature type="compositionally biased region" description="Basic and acidic residues" evidence="11">
    <location>
        <begin position="72"/>
        <end position="81"/>
    </location>
</feature>
<dbReference type="Proteomes" id="UP000887575">
    <property type="component" value="Unassembled WGS sequence"/>
</dbReference>
<dbReference type="WBParaSite" id="MBELARI_LOCUS20472">
    <property type="protein sequence ID" value="MBELARI_LOCUS20472"/>
    <property type="gene ID" value="MBELARI_LOCUS20472"/>
</dbReference>
<dbReference type="AlphaFoldDB" id="A0AAF3F472"/>
<evidence type="ECO:0000256" key="4">
    <source>
        <dbReference type="ARBA" id="ARBA00022676"/>
    </source>
</evidence>
<feature type="compositionally biased region" description="Acidic residues" evidence="11">
    <location>
        <begin position="54"/>
        <end position="71"/>
    </location>
</feature>
<feature type="transmembrane region" description="Helical" evidence="10">
    <location>
        <begin position="549"/>
        <end position="567"/>
    </location>
</feature>
<feature type="transmembrane region" description="Helical" evidence="10">
    <location>
        <begin position="399"/>
        <end position="416"/>
    </location>
</feature>
<keyword evidence="6 10" id="KW-0812">Transmembrane</keyword>
<dbReference type="Pfam" id="PF03155">
    <property type="entry name" value="Alg6_Alg8"/>
    <property type="match status" value="1"/>
</dbReference>
<dbReference type="GO" id="GO:0005789">
    <property type="term" value="C:endoplasmic reticulum membrane"/>
    <property type="evidence" value="ECO:0007669"/>
    <property type="project" value="UniProtKB-SubCell"/>
</dbReference>
<evidence type="ECO:0000256" key="1">
    <source>
        <dbReference type="ARBA" id="ARBA00004477"/>
    </source>
</evidence>
<evidence type="ECO:0000256" key="3">
    <source>
        <dbReference type="ARBA" id="ARBA00008715"/>
    </source>
</evidence>
<evidence type="ECO:0000256" key="8">
    <source>
        <dbReference type="ARBA" id="ARBA00022989"/>
    </source>
</evidence>
<feature type="transmembrane region" description="Helical" evidence="10">
    <location>
        <begin position="309"/>
        <end position="331"/>
    </location>
</feature>
<name>A0AAF3F472_9BILA</name>
<evidence type="ECO:0000256" key="11">
    <source>
        <dbReference type="SAM" id="MobiDB-lite"/>
    </source>
</evidence>
<comment type="pathway">
    <text evidence="2 10">Protein modification; protein glycosylation.</text>
</comment>
<dbReference type="InterPro" id="IPR004856">
    <property type="entry name" value="Glyco_trans_ALG6/ALG8"/>
</dbReference>
<evidence type="ECO:0000256" key="6">
    <source>
        <dbReference type="ARBA" id="ARBA00022692"/>
    </source>
</evidence>
<feature type="region of interest" description="Disordered" evidence="11">
    <location>
        <begin position="54"/>
        <end position="81"/>
    </location>
</feature>
<feature type="transmembrane region" description="Helical" evidence="10">
    <location>
        <begin position="611"/>
        <end position="633"/>
    </location>
</feature>
<dbReference type="GO" id="GO:0042281">
    <property type="term" value="F:dolichyl pyrophosphate Man9GlcNAc2 alpha-1,3-glucosyltransferase activity"/>
    <property type="evidence" value="ECO:0007669"/>
    <property type="project" value="TreeGrafter"/>
</dbReference>
<evidence type="ECO:0000256" key="10">
    <source>
        <dbReference type="RuleBase" id="RU363110"/>
    </source>
</evidence>
<keyword evidence="4 10" id="KW-0328">Glycosyltransferase</keyword>
<dbReference type="PANTHER" id="PTHR12413">
    <property type="entry name" value="DOLICHYL GLYCOSYLTRANSFERASE"/>
    <property type="match status" value="1"/>
</dbReference>
<comment type="subcellular location">
    <subcellularLocation>
        <location evidence="1 10">Endoplasmic reticulum membrane</location>
        <topology evidence="1 10">Multi-pass membrane protein</topology>
    </subcellularLocation>
</comment>
<comment type="similarity">
    <text evidence="3 10">Belongs to the ALG6/ALG8 glucosyltransferase family.</text>
</comment>